<dbReference type="Gene3D" id="3.40.50.150">
    <property type="entry name" value="Vaccinia Virus protein VP39"/>
    <property type="match status" value="1"/>
</dbReference>
<evidence type="ECO:0000259" key="1">
    <source>
        <dbReference type="Pfam" id="PF08241"/>
    </source>
</evidence>
<dbReference type="GO" id="GO:0032259">
    <property type="term" value="P:methylation"/>
    <property type="evidence" value="ECO:0007669"/>
    <property type="project" value="UniProtKB-KW"/>
</dbReference>
<comment type="caution">
    <text evidence="2">The sequence shown here is derived from an EMBL/GenBank/DDBJ whole genome shotgun (WGS) entry which is preliminary data.</text>
</comment>
<proteinExistence type="predicted"/>
<dbReference type="Proteomes" id="UP001139493">
    <property type="component" value="Unassembled WGS sequence"/>
</dbReference>
<dbReference type="EMBL" id="JAMTCS010000004">
    <property type="protein sequence ID" value="MCP2264379.1"/>
    <property type="molecule type" value="Genomic_DNA"/>
</dbReference>
<dbReference type="PANTHER" id="PTHR42912">
    <property type="entry name" value="METHYLTRANSFERASE"/>
    <property type="match status" value="1"/>
</dbReference>
<sequence length="233" mass="25452">MFADHYDSFAAAYDAENTSSLLNTYYNHPAMVDLAGDVAGLQVLDAGCGSGPLTAALRSAGAVMTGIDGSPEMLATARRRLGDDVPLHVADLAEPLPFADDAFDVVVCSLVLHYLEDWDAPLAEFRRVLRPGGRLVLSVNHPTVFAHLRPTEDYFAVHRFSDEFRFGDQEATLTFWHRPLHAMFDAFRGAGFAVSAVAEPAPAPDTPVELLPPRIVSGERSRFLSFLYFVLTP</sequence>
<reference evidence="2" key="1">
    <citation type="submission" date="2022-06" db="EMBL/GenBank/DDBJ databases">
        <title>Genomic Encyclopedia of Archaeal and Bacterial Type Strains, Phase II (KMG-II): from individual species to whole genera.</title>
        <authorList>
            <person name="Goeker M."/>
        </authorList>
    </citation>
    <scope>NUCLEOTIDE SEQUENCE</scope>
    <source>
        <strain evidence="2">DSM 26652</strain>
    </source>
</reference>
<organism evidence="2 3">
    <name type="scientific">Promicromonospora thailandica</name>
    <dbReference type="NCBI Taxonomy" id="765201"/>
    <lineage>
        <taxon>Bacteria</taxon>
        <taxon>Bacillati</taxon>
        <taxon>Actinomycetota</taxon>
        <taxon>Actinomycetes</taxon>
        <taxon>Micrococcales</taxon>
        <taxon>Promicromonosporaceae</taxon>
        <taxon>Promicromonospora</taxon>
    </lineage>
</organism>
<dbReference type="InterPro" id="IPR029063">
    <property type="entry name" value="SAM-dependent_MTases_sf"/>
</dbReference>
<dbReference type="InterPro" id="IPR013216">
    <property type="entry name" value="Methyltransf_11"/>
</dbReference>
<feature type="domain" description="Methyltransferase type 11" evidence="1">
    <location>
        <begin position="44"/>
        <end position="137"/>
    </location>
</feature>
<keyword evidence="3" id="KW-1185">Reference proteome</keyword>
<protein>
    <submittedName>
        <fullName evidence="2">Methyltransferase domain-containing protein</fullName>
    </submittedName>
</protein>
<dbReference type="CDD" id="cd02440">
    <property type="entry name" value="AdoMet_MTases"/>
    <property type="match status" value="1"/>
</dbReference>
<evidence type="ECO:0000313" key="2">
    <source>
        <dbReference type="EMBL" id="MCP2264379.1"/>
    </source>
</evidence>
<name>A0A9X2JXQ5_9MICO</name>
<dbReference type="InterPro" id="IPR050508">
    <property type="entry name" value="Methyltransf_Superfamily"/>
</dbReference>
<dbReference type="Pfam" id="PF08241">
    <property type="entry name" value="Methyltransf_11"/>
    <property type="match status" value="1"/>
</dbReference>
<dbReference type="SUPFAM" id="SSF53335">
    <property type="entry name" value="S-adenosyl-L-methionine-dependent methyltransferases"/>
    <property type="match status" value="1"/>
</dbReference>
<accession>A0A9X2JXQ5</accession>
<dbReference type="AlphaFoldDB" id="A0A9X2JXQ5"/>
<keyword evidence="2" id="KW-0489">Methyltransferase</keyword>
<gene>
    <name evidence="2" type="ORF">APR03_001715</name>
</gene>
<keyword evidence="2" id="KW-0808">Transferase</keyword>
<dbReference type="GO" id="GO:0008757">
    <property type="term" value="F:S-adenosylmethionine-dependent methyltransferase activity"/>
    <property type="evidence" value="ECO:0007669"/>
    <property type="project" value="InterPro"/>
</dbReference>
<evidence type="ECO:0000313" key="3">
    <source>
        <dbReference type="Proteomes" id="UP001139493"/>
    </source>
</evidence>